<name>A0ABR7I9N0_9FIRM</name>
<organism evidence="1 2">
    <name type="scientific">Roseburia yibonii</name>
    <dbReference type="NCBI Taxonomy" id="2763063"/>
    <lineage>
        <taxon>Bacteria</taxon>
        <taxon>Bacillati</taxon>
        <taxon>Bacillota</taxon>
        <taxon>Clostridia</taxon>
        <taxon>Lachnospirales</taxon>
        <taxon>Lachnospiraceae</taxon>
        <taxon>Roseburia</taxon>
    </lineage>
</organism>
<dbReference type="EMBL" id="JACOQH010000003">
    <property type="protein sequence ID" value="MBC5753646.1"/>
    <property type="molecule type" value="Genomic_DNA"/>
</dbReference>
<dbReference type="Proteomes" id="UP000621540">
    <property type="component" value="Unassembled WGS sequence"/>
</dbReference>
<dbReference type="Gene3D" id="3.40.50.2000">
    <property type="entry name" value="Glycogen Phosphorylase B"/>
    <property type="match status" value="2"/>
</dbReference>
<evidence type="ECO:0000313" key="1">
    <source>
        <dbReference type="EMBL" id="MBC5753646.1"/>
    </source>
</evidence>
<evidence type="ECO:0008006" key="3">
    <source>
        <dbReference type="Google" id="ProtNLM"/>
    </source>
</evidence>
<sequence>MEDVRRRIDLNYQFIKELEKSLDACEGDEEKLELLQLIGCGCSEYITGAYSSNILEREIVKIGQIIEFSPEEKPQNGKILHVMTRAGKAGGHSTIVYNWIKNDKKRQYSIVFTDMEYWDIPKFILQSVEKTGGTILCLHGNFLEKAKQLLQFSQKFERIVLHIHMYDIVPLLAYSNKNWQIPVYFYNHADFRFSYGFSVADVVLNLNKFDWEKSKKYRGIADEKNLILQSPNGGIIDSVICDEETKEKVLLNFKIDKKRKLIVSMGDEFKYQDIIHCSFTYFVEKLFERSKQKPQFIIIGPDPKKEKWKRLEERTNGDARAVGYRSRQEVYSLIKAADLFIASFPMRASGAGLAEKWGVPNLSLFVTDREKDLFGNNKADSIEELVDKSLDILNGNTKKYKDGCLKHQLTPEEWCKKWDEIVEKNTTHNLNLFEAKRYIEKTDYVNCQLMQKMASQNMEQYADFHNISGKFRKQLYLLDQKYDMDIFKKDIYESYNEKMALSDKHLKLYLTAIRWISVKQKGKKIGKYLRKKGYHTIAIYGMSYMGQRLVKELDDGFVEVCYGIDRDVKKKHSEIKIYHPTDERKPVDIIVNTTNFENSKILEGMKDQQAKMLSLDAILEEMDKCFY</sequence>
<dbReference type="RefSeq" id="WP_147618475.1">
    <property type="nucleotide sequence ID" value="NZ_JACOQH010000003.1"/>
</dbReference>
<gene>
    <name evidence="1" type="ORF">H8Z76_06310</name>
</gene>
<reference evidence="1 2" key="1">
    <citation type="submission" date="2020-08" db="EMBL/GenBank/DDBJ databases">
        <title>Genome public.</title>
        <authorList>
            <person name="Liu C."/>
            <person name="Sun Q."/>
        </authorList>
    </citation>
    <scope>NUCLEOTIDE SEQUENCE [LARGE SCALE GENOMIC DNA]</scope>
    <source>
        <strain evidence="1 2">BX0805</strain>
    </source>
</reference>
<keyword evidence="2" id="KW-1185">Reference proteome</keyword>
<evidence type="ECO:0000313" key="2">
    <source>
        <dbReference type="Proteomes" id="UP000621540"/>
    </source>
</evidence>
<accession>A0ABR7I9N0</accession>
<dbReference type="SUPFAM" id="SSF53756">
    <property type="entry name" value="UDP-Glycosyltransferase/glycogen phosphorylase"/>
    <property type="match status" value="1"/>
</dbReference>
<proteinExistence type="predicted"/>
<comment type="caution">
    <text evidence="1">The sequence shown here is derived from an EMBL/GenBank/DDBJ whole genome shotgun (WGS) entry which is preliminary data.</text>
</comment>
<protein>
    <recommendedName>
        <fullName evidence="3">Glycosyltransferase</fullName>
    </recommendedName>
</protein>